<reference evidence="3 4" key="1">
    <citation type="journal article" date="2016" name="Mol. Biol. Evol.">
        <title>Comparative Genomics of Early-Diverging Mushroom-Forming Fungi Provides Insights into the Origins of Lignocellulose Decay Capabilities.</title>
        <authorList>
            <person name="Nagy L.G."/>
            <person name="Riley R."/>
            <person name="Tritt A."/>
            <person name="Adam C."/>
            <person name="Daum C."/>
            <person name="Floudas D."/>
            <person name="Sun H."/>
            <person name="Yadav J.S."/>
            <person name="Pangilinan J."/>
            <person name="Larsson K.H."/>
            <person name="Matsuura K."/>
            <person name="Barry K."/>
            <person name="Labutti K."/>
            <person name="Kuo R."/>
            <person name="Ohm R.A."/>
            <person name="Bhattacharya S.S."/>
            <person name="Shirouzu T."/>
            <person name="Yoshinaga Y."/>
            <person name="Martin F.M."/>
            <person name="Grigoriev I.V."/>
            <person name="Hibbett D.S."/>
        </authorList>
    </citation>
    <scope>NUCLEOTIDE SEQUENCE [LARGE SCALE GENOMIC DNA]</scope>
    <source>
        <strain evidence="3 4">HHB10207 ss-3</strain>
    </source>
</reference>
<dbReference type="Proteomes" id="UP000076798">
    <property type="component" value="Unassembled WGS sequence"/>
</dbReference>
<protein>
    <submittedName>
        <fullName evidence="3">FAD/NAD(P)-binding domain-containing protein</fullName>
    </submittedName>
</protein>
<dbReference type="AlphaFoldDB" id="A0A166HEH5"/>
<dbReference type="InterPro" id="IPR002937">
    <property type="entry name" value="Amino_oxidase"/>
</dbReference>
<feature type="transmembrane region" description="Helical" evidence="1">
    <location>
        <begin position="469"/>
        <end position="491"/>
    </location>
</feature>
<dbReference type="SUPFAM" id="SSF51905">
    <property type="entry name" value="FAD/NAD(P)-binding domain"/>
    <property type="match status" value="1"/>
</dbReference>
<name>A0A166HEH5_9AGAM</name>
<dbReference type="InterPro" id="IPR050464">
    <property type="entry name" value="Zeta_carotene_desat/Oxidored"/>
</dbReference>
<proteinExistence type="predicted"/>
<dbReference type="FunFam" id="1.10.405.20:FF:000001">
    <property type="entry name" value="Amine oxidase"/>
    <property type="match status" value="1"/>
</dbReference>
<evidence type="ECO:0000259" key="2">
    <source>
        <dbReference type="Pfam" id="PF01593"/>
    </source>
</evidence>
<dbReference type="Gene3D" id="3.50.50.60">
    <property type="entry name" value="FAD/NAD(P)-binding domain"/>
    <property type="match status" value="1"/>
</dbReference>
<keyword evidence="1" id="KW-0812">Transmembrane</keyword>
<dbReference type="PANTHER" id="PTHR42923:SF17">
    <property type="entry name" value="AMINE OXIDASE DOMAIN-CONTAINING PROTEIN"/>
    <property type="match status" value="1"/>
</dbReference>
<dbReference type="STRING" id="1314776.A0A166HEH5"/>
<dbReference type="Gene3D" id="3.30.70.1990">
    <property type="match status" value="1"/>
</dbReference>
<dbReference type="OrthoDB" id="5977668at2759"/>
<evidence type="ECO:0000313" key="3">
    <source>
        <dbReference type="EMBL" id="KZT42627.1"/>
    </source>
</evidence>
<evidence type="ECO:0000313" key="4">
    <source>
        <dbReference type="Proteomes" id="UP000076798"/>
    </source>
</evidence>
<keyword evidence="1" id="KW-1133">Transmembrane helix</keyword>
<dbReference type="Gene3D" id="1.10.405.20">
    <property type="match status" value="1"/>
</dbReference>
<feature type="non-terminal residue" evidence="3">
    <location>
        <position position="1"/>
    </location>
</feature>
<evidence type="ECO:0000256" key="1">
    <source>
        <dbReference type="SAM" id="Phobius"/>
    </source>
</evidence>
<dbReference type="InterPro" id="IPR036188">
    <property type="entry name" value="FAD/NAD-bd_sf"/>
</dbReference>
<dbReference type="Pfam" id="PF01593">
    <property type="entry name" value="Amino_oxidase"/>
    <property type="match status" value="1"/>
</dbReference>
<gene>
    <name evidence="3" type="ORF">SISSUDRAFT_1041236</name>
</gene>
<keyword evidence="1" id="KW-0472">Membrane</keyword>
<keyword evidence="4" id="KW-1185">Reference proteome</keyword>
<accession>A0A166HEH5</accession>
<sequence length="495" mass="55764">MKIAVVGSGVSGLAATWLLNEHSDHEVHLFEKDDRPGGHANTVPFVPPATPDRDPVEVDTGFIVFNPTTYPNFLRFLRRFGIPIVETEMTFSVSRDMGRFEWAGTNLVTVFAQPSNLLSIEMWRLIYDVLRFNACARKFLRESPSSAKQMSIGEFLLQGGYSASFKDNYLIPMTAAVWSTPPDRCSDDFPARTLIQFLNNHHLLQLIGKPNWLTVKGGSHTYVNKILSTLPTSQFHLSTSVSAVSTGPEFGSQVQLTLANGSTHLFDHVILACHSDTSLNILRNGRGMTNEEANILSAFQWNKNRAVLHADTRLMPKRRLAWSSWNYLTKRTPEKANVNQVSLTYWMNNLQHISEKKYGPVLVTLNPPFEPDERKTIDQYQYDHPVVSAESVAAQKQIVNIQTKRGISYAGAYLAYGFHEDGFTSGLRVAQDHLNAKPPFPIQYPDRDPGPVWPARLFELLELWGISKVLFLVLGIYLQFLRILMLPFSLVNSSP</sequence>
<dbReference type="GO" id="GO:0016491">
    <property type="term" value="F:oxidoreductase activity"/>
    <property type="evidence" value="ECO:0007669"/>
    <property type="project" value="InterPro"/>
</dbReference>
<dbReference type="EMBL" id="KV428012">
    <property type="protein sequence ID" value="KZT42627.1"/>
    <property type="molecule type" value="Genomic_DNA"/>
</dbReference>
<organism evidence="3 4">
    <name type="scientific">Sistotremastrum suecicum HHB10207 ss-3</name>
    <dbReference type="NCBI Taxonomy" id="1314776"/>
    <lineage>
        <taxon>Eukaryota</taxon>
        <taxon>Fungi</taxon>
        <taxon>Dikarya</taxon>
        <taxon>Basidiomycota</taxon>
        <taxon>Agaricomycotina</taxon>
        <taxon>Agaricomycetes</taxon>
        <taxon>Sistotremastrales</taxon>
        <taxon>Sistotremastraceae</taxon>
        <taxon>Sistotremastrum</taxon>
    </lineage>
</organism>
<feature type="domain" description="Amine oxidase" evidence="2">
    <location>
        <begin position="10"/>
        <end position="279"/>
    </location>
</feature>
<dbReference type="PANTHER" id="PTHR42923">
    <property type="entry name" value="PROTOPORPHYRINOGEN OXIDASE"/>
    <property type="match status" value="1"/>
</dbReference>